<dbReference type="AlphaFoldDB" id="A0AAV5KI09"/>
<dbReference type="EMBL" id="BPVZ01000065">
    <property type="protein sequence ID" value="GKV24170.1"/>
    <property type="molecule type" value="Genomic_DNA"/>
</dbReference>
<feature type="region of interest" description="Disordered" evidence="1">
    <location>
        <begin position="29"/>
        <end position="56"/>
    </location>
</feature>
<proteinExistence type="predicted"/>
<sequence>MASCTSLYEILGISVELWRWIQALTAMGHHDDEDDQGDGVPEQAEEKEEHDNNHVLCAEECNIGSNSL</sequence>
<feature type="compositionally biased region" description="Acidic residues" evidence="1">
    <location>
        <begin position="32"/>
        <end position="46"/>
    </location>
</feature>
<gene>
    <name evidence="2" type="ORF">SLEP1_g33815</name>
</gene>
<accession>A0AAV5KI09</accession>
<keyword evidence="3" id="KW-1185">Reference proteome</keyword>
<evidence type="ECO:0000313" key="3">
    <source>
        <dbReference type="Proteomes" id="UP001054252"/>
    </source>
</evidence>
<comment type="caution">
    <text evidence="2">The sequence shown here is derived from an EMBL/GenBank/DDBJ whole genome shotgun (WGS) entry which is preliminary data.</text>
</comment>
<name>A0AAV5KI09_9ROSI</name>
<evidence type="ECO:0000313" key="2">
    <source>
        <dbReference type="EMBL" id="GKV24170.1"/>
    </source>
</evidence>
<reference evidence="2 3" key="1">
    <citation type="journal article" date="2021" name="Commun. Biol.">
        <title>The genome of Shorea leprosula (Dipterocarpaceae) highlights the ecological relevance of drought in aseasonal tropical rainforests.</title>
        <authorList>
            <person name="Ng K.K.S."/>
            <person name="Kobayashi M.J."/>
            <person name="Fawcett J.A."/>
            <person name="Hatakeyama M."/>
            <person name="Paape T."/>
            <person name="Ng C.H."/>
            <person name="Ang C.C."/>
            <person name="Tnah L.H."/>
            <person name="Lee C.T."/>
            <person name="Nishiyama T."/>
            <person name="Sese J."/>
            <person name="O'Brien M.J."/>
            <person name="Copetti D."/>
            <person name="Mohd Noor M.I."/>
            <person name="Ong R.C."/>
            <person name="Putra M."/>
            <person name="Sireger I.Z."/>
            <person name="Indrioko S."/>
            <person name="Kosugi Y."/>
            <person name="Izuno A."/>
            <person name="Isagi Y."/>
            <person name="Lee S.L."/>
            <person name="Shimizu K.K."/>
        </authorList>
    </citation>
    <scope>NUCLEOTIDE SEQUENCE [LARGE SCALE GENOMIC DNA]</scope>
    <source>
        <strain evidence="2">214</strain>
    </source>
</reference>
<dbReference type="Proteomes" id="UP001054252">
    <property type="component" value="Unassembled WGS sequence"/>
</dbReference>
<evidence type="ECO:0000256" key="1">
    <source>
        <dbReference type="SAM" id="MobiDB-lite"/>
    </source>
</evidence>
<protein>
    <submittedName>
        <fullName evidence="2">Uncharacterized protein</fullName>
    </submittedName>
</protein>
<organism evidence="2 3">
    <name type="scientific">Rubroshorea leprosula</name>
    <dbReference type="NCBI Taxonomy" id="152421"/>
    <lineage>
        <taxon>Eukaryota</taxon>
        <taxon>Viridiplantae</taxon>
        <taxon>Streptophyta</taxon>
        <taxon>Embryophyta</taxon>
        <taxon>Tracheophyta</taxon>
        <taxon>Spermatophyta</taxon>
        <taxon>Magnoliopsida</taxon>
        <taxon>eudicotyledons</taxon>
        <taxon>Gunneridae</taxon>
        <taxon>Pentapetalae</taxon>
        <taxon>rosids</taxon>
        <taxon>malvids</taxon>
        <taxon>Malvales</taxon>
        <taxon>Dipterocarpaceae</taxon>
        <taxon>Rubroshorea</taxon>
    </lineage>
</organism>